<dbReference type="AlphaFoldDB" id="A0A1M5AZM1"/>
<keyword evidence="5" id="KW-0808">Transferase</keyword>
<evidence type="ECO:0000256" key="7">
    <source>
        <dbReference type="ARBA" id="ARBA00022705"/>
    </source>
</evidence>
<dbReference type="Pfam" id="PF14579">
    <property type="entry name" value="HHH_6"/>
    <property type="match status" value="1"/>
</dbReference>
<evidence type="ECO:0000256" key="8">
    <source>
        <dbReference type="ARBA" id="ARBA00022932"/>
    </source>
</evidence>
<dbReference type="Gene3D" id="1.10.10.1600">
    <property type="entry name" value="Bacterial DNA polymerase III alpha subunit, thumb domain"/>
    <property type="match status" value="1"/>
</dbReference>
<dbReference type="InterPro" id="IPR016195">
    <property type="entry name" value="Pol/histidinol_Pase-like"/>
</dbReference>
<reference evidence="12 13" key="1">
    <citation type="submission" date="2016-11" db="EMBL/GenBank/DDBJ databases">
        <authorList>
            <person name="Jaros S."/>
            <person name="Januszkiewicz K."/>
            <person name="Wedrychowicz H."/>
        </authorList>
    </citation>
    <scope>NUCLEOTIDE SEQUENCE [LARGE SCALE GENOMIC DNA]</scope>
    <source>
        <strain evidence="12 13">DSM 17918</strain>
    </source>
</reference>
<dbReference type="InterPro" id="IPR041931">
    <property type="entry name" value="DNA_pol3_alpha_thumb_dom"/>
</dbReference>
<evidence type="ECO:0000256" key="10">
    <source>
        <dbReference type="ARBA" id="ARBA00049244"/>
    </source>
</evidence>
<dbReference type="OrthoDB" id="9803237at2"/>
<dbReference type="PANTHER" id="PTHR32294">
    <property type="entry name" value="DNA POLYMERASE III SUBUNIT ALPHA"/>
    <property type="match status" value="1"/>
</dbReference>
<accession>A0A1M5AZM1</accession>
<keyword evidence="6" id="KW-0548">Nucleotidyltransferase</keyword>
<dbReference type="GO" id="GO:0008408">
    <property type="term" value="F:3'-5' exonuclease activity"/>
    <property type="evidence" value="ECO:0007669"/>
    <property type="project" value="InterPro"/>
</dbReference>
<keyword evidence="8" id="KW-0239">DNA-directed DNA polymerase</keyword>
<evidence type="ECO:0000256" key="6">
    <source>
        <dbReference type="ARBA" id="ARBA00022695"/>
    </source>
</evidence>
<comment type="catalytic activity">
    <reaction evidence="10">
        <text>DNA(n) + a 2'-deoxyribonucleoside 5'-triphosphate = DNA(n+1) + diphosphate</text>
        <dbReference type="Rhea" id="RHEA:22508"/>
        <dbReference type="Rhea" id="RHEA-COMP:17339"/>
        <dbReference type="Rhea" id="RHEA-COMP:17340"/>
        <dbReference type="ChEBI" id="CHEBI:33019"/>
        <dbReference type="ChEBI" id="CHEBI:61560"/>
        <dbReference type="ChEBI" id="CHEBI:173112"/>
        <dbReference type="EC" id="2.7.7.7"/>
    </reaction>
</comment>
<comment type="similarity">
    <text evidence="2">Belongs to the DNA polymerase type-C family. DnaE subfamily.</text>
</comment>
<feature type="domain" description="Polymerase/histidinol phosphatase N-terminal" evidence="11">
    <location>
        <begin position="4"/>
        <end position="71"/>
    </location>
</feature>
<comment type="subcellular location">
    <subcellularLocation>
        <location evidence="1">Cytoplasm</location>
    </subcellularLocation>
</comment>
<dbReference type="Gene3D" id="3.20.20.140">
    <property type="entry name" value="Metal-dependent hydrolases"/>
    <property type="match status" value="1"/>
</dbReference>
<dbReference type="Pfam" id="PF02811">
    <property type="entry name" value="PHP"/>
    <property type="match status" value="1"/>
</dbReference>
<gene>
    <name evidence="12" type="ORF">SAMN02746089_01754</name>
</gene>
<dbReference type="GO" id="GO:0003676">
    <property type="term" value="F:nucleic acid binding"/>
    <property type="evidence" value="ECO:0007669"/>
    <property type="project" value="InterPro"/>
</dbReference>
<dbReference type="InterPro" id="IPR004365">
    <property type="entry name" value="NA-bd_OB_tRNA"/>
</dbReference>
<evidence type="ECO:0000313" key="12">
    <source>
        <dbReference type="EMBL" id="SHF35650.1"/>
    </source>
</evidence>
<dbReference type="STRING" id="1121256.SAMN02746089_01754"/>
<evidence type="ECO:0000256" key="9">
    <source>
        <dbReference type="ARBA" id="ARBA00025611"/>
    </source>
</evidence>
<dbReference type="NCBIfam" id="NF005298">
    <property type="entry name" value="PRK06826.1"/>
    <property type="match status" value="1"/>
</dbReference>
<dbReference type="InterPro" id="IPR004805">
    <property type="entry name" value="DnaE2/DnaE/PolC"/>
</dbReference>
<evidence type="ECO:0000256" key="1">
    <source>
        <dbReference type="ARBA" id="ARBA00004496"/>
    </source>
</evidence>
<dbReference type="EMBL" id="FQVH01000019">
    <property type="protein sequence ID" value="SHF35650.1"/>
    <property type="molecule type" value="Genomic_DNA"/>
</dbReference>
<evidence type="ECO:0000256" key="3">
    <source>
        <dbReference type="ARBA" id="ARBA00012417"/>
    </source>
</evidence>
<comment type="function">
    <text evidence="9">DNA polymerase III is a complex, multichain enzyme responsible for most of the replicative synthesis in bacteria. This DNA polymerase also exhibits 3' to 5' exonuclease activity. The alpha chain is the DNA polymerase.</text>
</comment>
<keyword evidence="7" id="KW-0235">DNA replication</keyword>
<evidence type="ECO:0000256" key="2">
    <source>
        <dbReference type="ARBA" id="ARBA00009496"/>
    </source>
</evidence>
<evidence type="ECO:0000313" key="13">
    <source>
        <dbReference type="Proteomes" id="UP000184088"/>
    </source>
</evidence>
<evidence type="ECO:0000259" key="11">
    <source>
        <dbReference type="SMART" id="SM00481"/>
    </source>
</evidence>
<dbReference type="Pfam" id="PF17657">
    <property type="entry name" value="DNA_pol3_finger"/>
    <property type="match status" value="1"/>
</dbReference>
<name>A0A1M5AZM1_9THEO</name>
<dbReference type="InterPro" id="IPR040982">
    <property type="entry name" value="DNA_pol3_finger"/>
</dbReference>
<dbReference type="GO" id="GO:0003887">
    <property type="term" value="F:DNA-directed DNA polymerase activity"/>
    <property type="evidence" value="ECO:0007669"/>
    <property type="project" value="UniProtKB-KW"/>
</dbReference>
<protein>
    <recommendedName>
        <fullName evidence="4">DNA polymerase III subunit alpha</fullName>
        <ecNumber evidence="3">2.7.7.7</ecNumber>
    </recommendedName>
</protein>
<dbReference type="InterPro" id="IPR004013">
    <property type="entry name" value="PHP_dom"/>
</dbReference>
<dbReference type="SMART" id="SM00481">
    <property type="entry name" value="POLIIIAc"/>
    <property type="match status" value="1"/>
</dbReference>
<dbReference type="Proteomes" id="UP000184088">
    <property type="component" value="Unassembled WGS sequence"/>
</dbReference>
<dbReference type="InterPro" id="IPR003141">
    <property type="entry name" value="Pol/His_phosphatase_N"/>
</dbReference>
<dbReference type="CDD" id="cd04485">
    <property type="entry name" value="DnaE_OBF"/>
    <property type="match status" value="1"/>
</dbReference>
<dbReference type="InterPro" id="IPR011708">
    <property type="entry name" value="DNA_pol3_alpha_NTPase_dom"/>
</dbReference>
<dbReference type="GO" id="GO:0005737">
    <property type="term" value="C:cytoplasm"/>
    <property type="evidence" value="ECO:0007669"/>
    <property type="project" value="UniProtKB-SubCell"/>
</dbReference>
<dbReference type="RefSeq" id="WP_073344155.1">
    <property type="nucleotide sequence ID" value="NZ_FQVH01000019.1"/>
</dbReference>
<dbReference type="PANTHER" id="PTHR32294:SF0">
    <property type="entry name" value="DNA POLYMERASE III SUBUNIT ALPHA"/>
    <property type="match status" value="1"/>
</dbReference>
<organism evidence="12 13">
    <name type="scientific">Caldanaerobius fijiensis DSM 17918</name>
    <dbReference type="NCBI Taxonomy" id="1121256"/>
    <lineage>
        <taxon>Bacteria</taxon>
        <taxon>Bacillati</taxon>
        <taxon>Bacillota</taxon>
        <taxon>Clostridia</taxon>
        <taxon>Thermoanaerobacterales</taxon>
        <taxon>Thermoanaerobacteraceae</taxon>
        <taxon>Caldanaerobius</taxon>
    </lineage>
</organism>
<dbReference type="SUPFAM" id="SSF89550">
    <property type="entry name" value="PHP domain-like"/>
    <property type="match status" value="1"/>
</dbReference>
<dbReference type="EC" id="2.7.7.7" evidence="3"/>
<proteinExistence type="inferred from homology"/>
<dbReference type="InterPro" id="IPR029460">
    <property type="entry name" value="DNAPol_HHH"/>
</dbReference>
<dbReference type="Pfam" id="PF01336">
    <property type="entry name" value="tRNA_anti-codon"/>
    <property type="match status" value="1"/>
</dbReference>
<dbReference type="GO" id="GO:0006260">
    <property type="term" value="P:DNA replication"/>
    <property type="evidence" value="ECO:0007669"/>
    <property type="project" value="UniProtKB-KW"/>
</dbReference>
<evidence type="ECO:0000256" key="5">
    <source>
        <dbReference type="ARBA" id="ARBA00022679"/>
    </source>
</evidence>
<dbReference type="NCBIfam" id="TIGR00594">
    <property type="entry name" value="polc"/>
    <property type="match status" value="1"/>
</dbReference>
<dbReference type="NCBIfam" id="NF004226">
    <property type="entry name" value="PRK05673.1"/>
    <property type="match status" value="1"/>
</dbReference>
<sequence>MDFVHLHVHTEYSLLDGASRISEIVRRAKELNMKALAITDHGVMYGVMDFYKKCIEEGIKPIIGCEVYVAARSRFDRDSRLDQEIYHLILLAKNMTGYKNMVKLVSLGFLEGYYYKPRVDHELLQTYSEGIIALSSCLAGEIPSRLMAGDYEGARDLAIFYREVFNGDFYLELQDAGMAEQKEVNKLILQLAAETGIPLVATNDVHYTNREDAEAQDILLCIQTGKTVDDVDRMRFESDQYYLKSPEEMYNLFASVPEAITNTVKIAEQCDVEFEFGKVFLPEFKVPDGMTNYQYLRELCVKGLADRYKEITHELKQRLDYELKIINDMGYVDYFLVVWDFIRYARERGILTGPGRGSGAGSLVAYCLGITKIDPIKYGLVFERFLNPERISMPDIDTDFEYERRGEVIDYVVNKYGADHVAQIITFGTMAARAAIRDVGRALNIPYAEVDQIAKKIPFELGMTIDRALELNSELKQLYDTNAKVKNLIDTARKLEGLPRHASTHAAGVLISKLPLMDIVPLQKNEDVVTTQFPMTTLEEMGLLKIDFLGLRTLSVIKDTVEMVRERTGKVIDLDKLNYDDKNVYRLISEGNTEGVFQLESAGMTQFMTELKPDNLEDIIAGISLYRPGPMDQIPNYIRNKRNPALITYAHPLLEDILNVTYGCLIYQEQVMQVVRKLGGYSLGRADLVRRAMGKKKMDVMQKERQNFVYGITDEHGNVLVPGAVRNGVDEVTANKIFDEMVDFAKYAFNKAHAAAYAVVAYQTAYLKCYYPVEYMASLLTSVMDNADKVAFYIQTCRKMGIEILPPDINESVGKFSVSGNKIRFGLLAIKNVGHGLIDAIIKAREEKGRFVSLSDFINRIEWSELNKRAIESLIKGGAFDSLGGKRSQYLAVYEKLIDARANNWKRNAKGQISLFDMSFEEADVIPKEEELPQIPEFPKKSLLAMEKEVLGVYVSGHPLSEYEEEIKKLCNVDSRDFVQQNLEDDQIYSKETLKDNQMVTLGGMITEVKVKITKASNMMAFITVEDLYGSLEVIVFPNVYERKKDIIVQDNIVLINGRVSLREEETPKVICEDINLLTDYMNNGKNIDKLYIKVPDFTKLSKIKDILGRFRGNIPVFIYSEKNKKMLMAERALWVQMDTDLLNLLEDAIGKDCAKFVYCKTR</sequence>
<dbReference type="CDD" id="cd12113">
    <property type="entry name" value="PHP_PolIIIA_DnaE3"/>
    <property type="match status" value="1"/>
</dbReference>
<dbReference type="Pfam" id="PF07733">
    <property type="entry name" value="DNA_pol3_alpha"/>
    <property type="match status" value="1"/>
</dbReference>
<keyword evidence="13" id="KW-1185">Reference proteome</keyword>
<dbReference type="Gene3D" id="1.10.150.870">
    <property type="match status" value="1"/>
</dbReference>
<evidence type="ECO:0000256" key="4">
    <source>
        <dbReference type="ARBA" id="ARBA00019114"/>
    </source>
</evidence>